<dbReference type="EMBL" id="BAABKB010000002">
    <property type="protein sequence ID" value="GAA4996834.1"/>
    <property type="molecule type" value="Genomic_DNA"/>
</dbReference>
<dbReference type="Proteomes" id="UP001501759">
    <property type="component" value="Unassembled WGS sequence"/>
</dbReference>
<name>A0ABP9IGT8_9ACTN</name>
<reference evidence="3" key="1">
    <citation type="journal article" date="2019" name="Int. J. Syst. Evol. Microbiol.">
        <title>The Global Catalogue of Microorganisms (GCM) 10K type strain sequencing project: providing services to taxonomists for standard genome sequencing and annotation.</title>
        <authorList>
            <consortium name="The Broad Institute Genomics Platform"/>
            <consortium name="The Broad Institute Genome Sequencing Center for Infectious Disease"/>
            <person name="Wu L."/>
            <person name="Ma J."/>
        </authorList>
    </citation>
    <scope>NUCLEOTIDE SEQUENCE [LARGE SCALE GENOMIC DNA]</scope>
    <source>
        <strain evidence="3">JCM 18409</strain>
    </source>
</reference>
<feature type="region of interest" description="Disordered" evidence="1">
    <location>
        <begin position="1"/>
        <end position="48"/>
    </location>
</feature>
<evidence type="ECO:0000313" key="3">
    <source>
        <dbReference type="Proteomes" id="UP001501759"/>
    </source>
</evidence>
<evidence type="ECO:0000256" key="1">
    <source>
        <dbReference type="SAM" id="MobiDB-lite"/>
    </source>
</evidence>
<protein>
    <submittedName>
        <fullName evidence="2">Uncharacterized protein</fullName>
    </submittedName>
</protein>
<evidence type="ECO:0000313" key="2">
    <source>
        <dbReference type="EMBL" id="GAA4996834.1"/>
    </source>
</evidence>
<proteinExistence type="predicted"/>
<organism evidence="2 3">
    <name type="scientific">Streptomyces siamensis</name>
    <dbReference type="NCBI Taxonomy" id="1274986"/>
    <lineage>
        <taxon>Bacteria</taxon>
        <taxon>Bacillati</taxon>
        <taxon>Actinomycetota</taxon>
        <taxon>Actinomycetes</taxon>
        <taxon>Kitasatosporales</taxon>
        <taxon>Streptomycetaceae</taxon>
        <taxon>Streptomyces</taxon>
    </lineage>
</organism>
<gene>
    <name evidence="2" type="ORF">GCM10023335_07000</name>
</gene>
<comment type="caution">
    <text evidence="2">The sequence shown here is derived from an EMBL/GenBank/DDBJ whole genome shotgun (WGS) entry which is preliminary data.</text>
</comment>
<accession>A0ABP9IGT8</accession>
<keyword evidence="3" id="KW-1185">Reference proteome</keyword>
<sequence>MPEPAGSRAEAKGPEPNRGAETPAMHFPGGTRAGNRERNDGCESLQVGAHKAYEVVRRRTKRNGSPANR</sequence>